<dbReference type="Proteomes" id="UP000650467">
    <property type="component" value="Unassembled WGS sequence"/>
</dbReference>
<feature type="region of interest" description="Disordered" evidence="1">
    <location>
        <begin position="451"/>
        <end position="470"/>
    </location>
</feature>
<keyword evidence="3" id="KW-1185">Reference proteome</keyword>
<dbReference type="EMBL" id="JAEHOC010000002">
    <property type="protein sequence ID" value="KAG2444241.1"/>
    <property type="molecule type" value="Genomic_DNA"/>
</dbReference>
<feature type="region of interest" description="Disordered" evidence="1">
    <location>
        <begin position="496"/>
        <end position="523"/>
    </location>
</feature>
<evidence type="ECO:0000256" key="1">
    <source>
        <dbReference type="SAM" id="MobiDB-lite"/>
    </source>
</evidence>
<name>A0A835WBD2_CHLIN</name>
<sequence>MDCPAAIVGSLDAWLPSCETDASPAARPQQLNQAVSCFAAGNHPGAASASAAAAPLPIPHPRTANAARAVDADDDGDADDEAPPLDMDFLNCMARKQHCFLSQAMASRRGAPAGSGAADGGAPGSASCCGTDSSGVSDGRSSMWASSSGASSAVAQSMGWSGSSSGASAFSGSGSSAFSGSAAANAFGSYSKTEKACPGAAPTATAAGGSRSISGGPPSSCISEGTVRRGRPRLTISSACSLPVPSQPGAAHTQQLPSPSSLCKALSSPACAHSLAASCSQQRQLQQPTALPQQPSFGRILPPLPLSPCAAHHDIDAVDCIAVKSSSSYGHSSHGHSHSQSHAASETAAAAAAFALSMISLPDNSDSEGYESCSDREGAPHSRDDTSDDINLSVSCGGSSTAAAAELEALEEHAAEAARRVLQPQLAAMRQGWLQSITSACGVIAAAGAAGSSSLSSAPPQPQAQQPWLSATAAPAVHAAAAMGLTPVSTRRGLFEGTVSAGSPRNSWQWHSSAAAPRAAGTQ</sequence>
<comment type="caution">
    <text evidence="2">The sequence shown here is derived from an EMBL/GenBank/DDBJ whole genome shotgun (WGS) entry which is preliminary data.</text>
</comment>
<feature type="region of interest" description="Disordered" evidence="1">
    <location>
        <begin position="366"/>
        <end position="394"/>
    </location>
</feature>
<feature type="compositionally biased region" description="Low complexity" evidence="1">
    <location>
        <begin position="198"/>
        <end position="225"/>
    </location>
</feature>
<feature type="region of interest" description="Disordered" evidence="1">
    <location>
        <begin position="198"/>
        <end position="226"/>
    </location>
</feature>
<evidence type="ECO:0000313" key="2">
    <source>
        <dbReference type="EMBL" id="KAG2444241.1"/>
    </source>
</evidence>
<dbReference type="OrthoDB" id="10645637at2759"/>
<protein>
    <submittedName>
        <fullName evidence="2">Uncharacterized protein</fullName>
    </submittedName>
</protein>
<dbReference type="AlphaFoldDB" id="A0A835WBD2"/>
<evidence type="ECO:0000313" key="3">
    <source>
        <dbReference type="Proteomes" id="UP000650467"/>
    </source>
</evidence>
<feature type="compositionally biased region" description="Polar residues" evidence="1">
    <location>
        <begin position="500"/>
        <end position="512"/>
    </location>
</feature>
<feature type="region of interest" description="Disordered" evidence="1">
    <location>
        <begin position="110"/>
        <end position="133"/>
    </location>
</feature>
<gene>
    <name evidence="2" type="ORF">HXX76_000998</name>
</gene>
<proteinExistence type="predicted"/>
<feature type="compositionally biased region" description="Basic and acidic residues" evidence="1">
    <location>
        <begin position="373"/>
        <end position="385"/>
    </location>
</feature>
<accession>A0A835WBD2</accession>
<reference evidence="2" key="1">
    <citation type="journal article" date="2020" name="bioRxiv">
        <title>Comparative genomics of Chlamydomonas.</title>
        <authorList>
            <person name="Craig R.J."/>
            <person name="Hasan A.R."/>
            <person name="Ness R.W."/>
            <person name="Keightley P.D."/>
        </authorList>
    </citation>
    <scope>NUCLEOTIDE SEQUENCE</scope>
    <source>
        <strain evidence="2">SAG 7.73</strain>
    </source>
</reference>
<organism evidence="2 3">
    <name type="scientific">Chlamydomonas incerta</name>
    <dbReference type="NCBI Taxonomy" id="51695"/>
    <lineage>
        <taxon>Eukaryota</taxon>
        <taxon>Viridiplantae</taxon>
        <taxon>Chlorophyta</taxon>
        <taxon>core chlorophytes</taxon>
        <taxon>Chlorophyceae</taxon>
        <taxon>CS clade</taxon>
        <taxon>Chlamydomonadales</taxon>
        <taxon>Chlamydomonadaceae</taxon>
        <taxon>Chlamydomonas</taxon>
    </lineage>
</organism>